<dbReference type="PROSITE" id="PS00059">
    <property type="entry name" value="ADH_ZINC"/>
    <property type="match status" value="1"/>
</dbReference>
<dbReference type="InterPro" id="IPR036291">
    <property type="entry name" value="NAD(P)-bd_dom_sf"/>
</dbReference>
<dbReference type="InterPro" id="IPR031640">
    <property type="entry name" value="Glu_dehyd_C"/>
</dbReference>
<dbReference type="EC" id="1.1.1.47" evidence="9"/>
<protein>
    <recommendedName>
        <fullName evidence="9">Glucose 1-dehydrogenase</fullName>
        <shortName evidence="9">GDH</shortName>
        <shortName evidence="9">GlcDH</shortName>
        <ecNumber evidence="9">1.1.1.47</ecNumber>
    </recommendedName>
</protein>
<dbReference type="InterPro" id="IPR050129">
    <property type="entry name" value="Zn_alcohol_dh"/>
</dbReference>
<comment type="catalytic activity">
    <reaction evidence="9">
        <text>D-glucose + NADP(+) = D-glucono-1,5-lactone + NADPH + H(+)</text>
        <dbReference type="Rhea" id="RHEA:14405"/>
        <dbReference type="ChEBI" id="CHEBI:4167"/>
        <dbReference type="ChEBI" id="CHEBI:15378"/>
        <dbReference type="ChEBI" id="CHEBI:16217"/>
        <dbReference type="ChEBI" id="CHEBI:57783"/>
        <dbReference type="ChEBI" id="CHEBI:58349"/>
        <dbReference type="EC" id="1.1.1.47"/>
    </reaction>
</comment>
<keyword evidence="6 9" id="KW-0560">Oxidoreductase</keyword>
<dbReference type="InterPro" id="IPR011032">
    <property type="entry name" value="GroES-like_sf"/>
</dbReference>
<feature type="binding site" evidence="9">
    <location>
        <position position="86"/>
    </location>
    <ligand>
        <name>substrate</name>
    </ligand>
</feature>
<dbReference type="Pfam" id="PF08240">
    <property type="entry name" value="ADH_N"/>
    <property type="match status" value="1"/>
</dbReference>
<gene>
    <name evidence="9" type="primary">gdh</name>
    <name evidence="12" type="ORF">GCM10007108_05620</name>
</gene>
<evidence type="ECO:0000256" key="2">
    <source>
        <dbReference type="ARBA" id="ARBA00022723"/>
    </source>
</evidence>
<comment type="caution">
    <text evidence="12">The sequence shown here is derived from an EMBL/GenBank/DDBJ whole genome shotgun (WGS) entry which is preliminary data.</text>
</comment>
<dbReference type="HAMAP" id="MF_02127">
    <property type="entry name" value="Glucose_DH"/>
    <property type="match status" value="1"/>
</dbReference>
<comment type="similarity">
    <text evidence="9">Belongs to the zinc-containing alcohol dehydrogenase family. Glucose 1-dehydrogenase subfamily.</text>
</comment>
<keyword evidence="13" id="KW-1185">Reference proteome</keyword>
<evidence type="ECO:0000256" key="9">
    <source>
        <dbReference type="HAMAP-Rule" id="MF_02127"/>
    </source>
</evidence>
<dbReference type="Proteomes" id="UP000632195">
    <property type="component" value="Unassembled WGS sequence"/>
</dbReference>
<feature type="domain" description="Alcohol dehydrogenase-like N-terminal" evidence="10">
    <location>
        <begin position="27"/>
        <end position="136"/>
    </location>
</feature>
<feature type="binding site" evidence="9">
    <location>
        <position position="303"/>
    </location>
    <ligand>
        <name>substrate</name>
    </ligand>
</feature>
<evidence type="ECO:0000313" key="13">
    <source>
        <dbReference type="Proteomes" id="UP000632195"/>
    </source>
</evidence>
<dbReference type="GO" id="GO:0008270">
    <property type="term" value="F:zinc ion binding"/>
    <property type="evidence" value="ECO:0007669"/>
    <property type="project" value="UniProtKB-UniRule"/>
</dbReference>
<evidence type="ECO:0000259" key="11">
    <source>
        <dbReference type="Pfam" id="PF16912"/>
    </source>
</evidence>
<keyword evidence="8 9" id="KW-0119">Carbohydrate metabolism</keyword>
<dbReference type="GO" id="GO:0051262">
    <property type="term" value="P:protein tetramerization"/>
    <property type="evidence" value="ECO:0007669"/>
    <property type="project" value="UniProtKB-ARBA"/>
</dbReference>
<feature type="binding site" evidence="9">
    <location>
        <begin position="207"/>
        <end position="209"/>
    </location>
    <ligand>
        <name>NADP(+)</name>
        <dbReference type="ChEBI" id="CHEBI:58349"/>
    </ligand>
</feature>
<dbReference type="CDD" id="cd08230">
    <property type="entry name" value="glucose_DH"/>
    <property type="match status" value="1"/>
</dbReference>
<keyword evidence="5 9" id="KW-0521">NADP</keyword>
<feature type="binding site" evidence="9">
    <location>
        <begin position="273"/>
        <end position="275"/>
    </location>
    <ligand>
        <name>NADP(+)</name>
        <dbReference type="ChEBI" id="CHEBI:58349"/>
    </ligand>
</feature>
<evidence type="ECO:0000256" key="4">
    <source>
        <dbReference type="ARBA" id="ARBA00022833"/>
    </source>
</evidence>
<feature type="domain" description="Glucose dehydrogenase C-terminal" evidence="11">
    <location>
        <begin position="141"/>
        <end position="357"/>
    </location>
</feature>
<feature type="binding site" evidence="9">
    <location>
        <begin position="185"/>
        <end position="188"/>
    </location>
    <ligand>
        <name>NADP(+)</name>
        <dbReference type="ChEBI" id="CHEBI:58349"/>
    </ligand>
</feature>
<dbReference type="InterPro" id="IPR026583">
    <property type="entry name" value="Glc_1-DH_arc"/>
</dbReference>
<evidence type="ECO:0000256" key="5">
    <source>
        <dbReference type="ARBA" id="ARBA00022857"/>
    </source>
</evidence>
<evidence type="ECO:0000259" key="10">
    <source>
        <dbReference type="Pfam" id="PF08240"/>
    </source>
</evidence>
<dbReference type="GO" id="GO:0019595">
    <property type="term" value="P:non-phosphorylated glucose catabolic process"/>
    <property type="evidence" value="ECO:0007669"/>
    <property type="project" value="UniProtKB-UniRule"/>
</dbReference>
<evidence type="ECO:0000256" key="3">
    <source>
        <dbReference type="ARBA" id="ARBA00022741"/>
    </source>
</evidence>
<dbReference type="Gene3D" id="3.90.180.10">
    <property type="entry name" value="Medium-chain alcohol dehydrogenases, catalytic domain"/>
    <property type="match status" value="1"/>
</dbReference>
<feature type="binding site" evidence="9">
    <location>
        <position position="38"/>
    </location>
    <ligand>
        <name>substrate</name>
    </ligand>
</feature>
<dbReference type="SUPFAM" id="SSF50129">
    <property type="entry name" value="GroES-like"/>
    <property type="match status" value="1"/>
</dbReference>
<keyword evidence="7 9" id="KW-0520">NAD</keyword>
<dbReference type="Gene3D" id="3.40.50.720">
    <property type="entry name" value="NAD(P)-binding Rossmann-like Domain"/>
    <property type="match status" value="1"/>
</dbReference>
<sequence>MQAIVVSPPKKGIEYVDFQEEDGTGIPVRIRETGICGTDREIVNGQMASASLPRGSSFMVLGHEAIGVVQEDGESIRKGDLVMPVNRRGCGHCLACLNGRPDFCETGGFVEAGIKGMHGFMRETYWDEERYLVRVPRGIEDIAVMAQPLSDLEKSMEEVMQVQNRLPWKCPDGSLGCRKALVVGTGPIGILTSLLLRSYGLGVFISNVREPSREEQKIFDDADITYYNSSSGYSALRDKHGEFDLVFEASGADASMLPQLLGIIKNNGVLGLFGFPRSGYASFSHTDLQNLVYRSIAVVGLINGQKPHFQSAMNRLAAWKVMFPVATSLLITRVLDHTERDSVREALTSKTPGEIKVKIRWS</sequence>
<dbReference type="InterPro" id="IPR013154">
    <property type="entry name" value="ADH-like_N"/>
</dbReference>
<dbReference type="PANTHER" id="PTHR43401:SF2">
    <property type="entry name" value="L-THREONINE 3-DEHYDROGENASE"/>
    <property type="match status" value="1"/>
</dbReference>
<feature type="binding site" evidence="9">
    <location>
        <position position="147"/>
    </location>
    <ligand>
        <name>substrate</name>
    </ligand>
</feature>
<organism evidence="12 13">
    <name type="scientific">Thermogymnomonas acidicola</name>
    <dbReference type="NCBI Taxonomy" id="399579"/>
    <lineage>
        <taxon>Archaea</taxon>
        <taxon>Methanobacteriati</taxon>
        <taxon>Thermoplasmatota</taxon>
        <taxon>Thermoplasmata</taxon>
        <taxon>Thermoplasmatales</taxon>
        <taxon>Thermogymnomonas</taxon>
    </lineage>
</organism>
<dbReference type="Pfam" id="PF16912">
    <property type="entry name" value="Glu_dehyd_C"/>
    <property type="match status" value="1"/>
</dbReference>
<feature type="binding site" evidence="9">
    <location>
        <position position="111"/>
    </location>
    <ligand>
        <name>substrate</name>
    </ligand>
</feature>
<keyword evidence="2 9" id="KW-0479">Metal-binding</keyword>
<comment type="function">
    <text evidence="9">Catalyzes the NAD(P)(+)-dependent oxidation of D-glucose to D-gluconate via gluconolactone. Can utilize both NAD(+) and NADP(+) as electron acceptor. Is involved in the degradation of glucose through a non-phosphorylative variant of the Entner-Doudoroff pathway.</text>
</comment>
<evidence type="ECO:0000256" key="8">
    <source>
        <dbReference type="ARBA" id="ARBA00023277"/>
    </source>
</evidence>
<evidence type="ECO:0000313" key="12">
    <source>
        <dbReference type="EMBL" id="GGM70396.1"/>
    </source>
</evidence>
<reference evidence="12" key="2">
    <citation type="submission" date="2022-09" db="EMBL/GenBank/DDBJ databases">
        <authorList>
            <person name="Sun Q."/>
            <person name="Ohkuma M."/>
        </authorList>
    </citation>
    <scope>NUCLEOTIDE SEQUENCE</scope>
    <source>
        <strain evidence="12">JCM 13583</strain>
    </source>
</reference>
<evidence type="ECO:0000256" key="7">
    <source>
        <dbReference type="ARBA" id="ARBA00023027"/>
    </source>
</evidence>
<dbReference type="GO" id="GO:0070403">
    <property type="term" value="F:NAD+ binding"/>
    <property type="evidence" value="ECO:0007669"/>
    <property type="project" value="UniProtKB-UniRule"/>
</dbReference>
<evidence type="ECO:0000256" key="6">
    <source>
        <dbReference type="ARBA" id="ARBA00023002"/>
    </source>
</evidence>
<comment type="catalytic activity">
    <reaction evidence="9">
        <text>D-glucose + NAD(+) = D-glucono-1,5-lactone + NADH + H(+)</text>
        <dbReference type="Rhea" id="RHEA:14293"/>
        <dbReference type="ChEBI" id="CHEBI:4167"/>
        <dbReference type="ChEBI" id="CHEBI:15378"/>
        <dbReference type="ChEBI" id="CHEBI:16217"/>
        <dbReference type="ChEBI" id="CHEBI:57540"/>
        <dbReference type="ChEBI" id="CHEBI:57945"/>
        <dbReference type="EC" id="1.1.1.47"/>
    </reaction>
</comment>
<comment type="cofactor">
    <cofactor evidence="1">
        <name>Zn(2+)</name>
        <dbReference type="ChEBI" id="CHEBI:29105"/>
    </cofactor>
</comment>
<name>A0AA37BR40_9ARCH</name>
<dbReference type="InterPro" id="IPR002328">
    <property type="entry name" value="ADH_Zn_CS"/>
</dbReference>
<dbReference type="EMBL" id="BMNY01000001">
    <property type="protein sequence ID" value="GGM70396.1"/>
    <property type="molecule type" value="Genomic_DNA"/>
</dbReference>
<dbReference type="GO" id="GO:0070401">
    <property type="term" value="F:NADP+ binding"/>
    <property type="evidence" value="ECO:0007669"/>
    <property type="project" value="UniProtKB-UniRule"/>
</dbReference>
<feature type="binding site" evidence="9">
    <location>
        <position position="151"/>
    </location>
    <ligand>
        <name>substrate</name>
    </ligand>
</feature>
<keyword evidence="4 9" id="KW-0862">Zinc</keyword>
<dbReference type="RefSeq" id="WP_188680137.1">
    <property type="nucleotide sequence ID" value="NZ_BMNY01000001.1"/>
</dbReference>
<evidence type="ECO:0000256" key="1">
    <source>
        <dbReference type="ARBA" id="ARBA00001947"/>
    </source>
</evidence>
<dbReference type="SUPFAM" id="SSF51735">
    <property type="entry name" value="NAD(P)-binding Rossmann-fold domains"/>
    <property type="match status" value="1"/>
</dbReference>
<dbReference type="GO" id="GO:0005536">
    <property type="term" value="F:D-glucose binding"/>
    <property type="evidence" value="ECO:0007669"/>
    <property type="project" value="UniProtKB-UniRule"/>
</dbReference>
<dbReference type="GO" id="GO:0047936">
    <property type="term" value="F:glucose 1-dehydrogenase [NAD(P)+] activity"/>
    <property type="evidence" value="ECO:0007669"/>
    <property type="project" value="UniProtKB-UniRule"/>
</dbReference>
<accession>A0AA37BR40</accession>
<feature type="binding site" evidence="9">
    <location>
        <position position="350"/>
    </location>
    <ligand>
        <name>NADP(+)</name>
        <dbReference type="ChEBI" id="CHEBI:58349"/>
    </ligand>
</feature>
<keyword evidence="3 9" id="KW-0547">Nucleotide-binding</keyword>
<reference evidence="12" key="1">
    <citation type="journal article" date="2014" name="Int. J. Syst. Evol. Microbiol.">
        <title>Complete genome sequence of Corynebacterium casei LMG S-19264T (=DSM 44701T), isolated from a smear-ripened cheese.</title>
        <authorList>
            <consortium name="US DOE Joint Genome Institute (JGI-PGF)"/>
            <person name="Walter F."/>
            <person name="Albersmeier A."/>
            <person name="Kalinowski J."/>
            <person name="Ruckert C."/>
        </authorList>
    </citation>
    <scope>NUCLEOTIDE SEQUENCE</scope>
    <source>
        <strain evidence="12">JCM 13583</strain>
    </source>
</reference>
<proteinExistence type="inferred from homology"/>
<feature type="binding site" evidence="9">
    <location>
        <begin position="301"/>
        <end position="303"/>
    </location>
    <ligand>
        <name>NADP(+)</name>
        <dbReference type="ChEBI" id="CHEBI:58349"/>
    </ligand>
</feature>
<dbReference type="AlphaFoldDB" id="A0AA37BR40"/>
<dbReference type="PANTHER" id="PTHR43401">
    <property type="entry name" value="L-THREONINE 3-DEHYDROGENASE"/>
    <property type="match status" value="1"/>
</dbReference>